<gene>
    <name evidence="1" type="ORF">I8748_13075</name>
</gene>
<dbReference type="RefSeq" id="WP_198124996.1">
    <property type="nucleotide sequence ID" value="NZ_JAECZC010000019.1"/>
</dbReference>
<organism evidence="1 2">
    <name type="scientific">Amazonocrinis nigriterrae CENA67</name>
    <dbReference type="NCBI Taxonomy" id="2794033"/>
    <lineage>
        <taxon>Bacteria</taxon>
        <taxon>Bacillati</taxon>
        <taxon>Cyanobacteriota</taxon>
        <taxon>Cyanophyceae</taxon>
        <taxon>Nostocales</taxon>
        <taxon>Nostocaceae</taxon>
        <taxon>Amazonocrinis</taxon>
        <taxon>Amazonocrinis nigriterrae</taxon>
    </lineage>
</organism>
<sequence length="57" mass="5947">MVWSIDLKTAVRVYSSFLQGGATARSRNGSKIAGSPLGVLVPLRGSKLARASLSGEE</sequence>
<comment type="caution">
    <text evidence="1">The sequence shown here is derived from an EMBL/GenBank/DDBJ whole genome shotgun (WGS) entry which is preliminary data.</text>
</comment>
<keyword evidence="2" id="KW-1185">Reference proteome</keyword>
<reference evidence="1 2" key="1">
    <citation type="journal article" date="2021" name="Int. J. Syst. Evol. Microbiol.">
        <title>Amazonocrinis nigriterrae gen. nov., sp. nov., Atlanticothrix silvestris gen. nov., sp. nov. and Dendronalium phyllosphericum gen. nov., sp. nov., nostocacean cyanobacteria from Brazilian environments.</title>
        <authorList>
            <person name="Alvarenga D.O."/>
            <person name="Andreote A.P.D."/>
            <person name="Branco L.H.Z."/>
            <person name="Delbaje E."/>
            <person name="Cruz R.B."/>
            <person name="Varani A.M."/>
            <person name="Fiore M.F."/>
        </authorList>
    </citation>
    <scope>NUCLEOTIDE SEQUENCE [LARGE SCALE GENOMIC DNA]</scope>
    <source>
        <strain evidence="1 2">CENA67</strain>
    </source>
</reference>
<dbReference type="AlphaFoldDB" id="A0A8J7HSS9"/>
<evidence type="ECO:0000313" key="1">
    <source>
        <dbReference type="EMBL" id="MBH8563103.1"/>
    </source>
</evidence>
<name>A0A8J7HSS9_9NOST</name>
<proteinExistence type="predicted"/>
<dbReference type="Proteomes" id="UP000632766">
    <property type="component" value="Unassembled WGS sequence"/>
</dbReference>
<evidence type="ECO:0000313" key="2">
    <source>
        <dbReference type="Proteomes" id="UP000632766"/>
    </source>
</evidence>
<protein>
    <submittedName>
        <fullName evidence="1">Uncharacterized protein</fullName>
    </submittedName>
</protein>
<dbReference type="EMBL" id="JAECZC010000019">
    <property type="protein sequence ID" value="MBH8563103.1"/>
    <property type="molecule type" value="Genomic_DNA"/>
</dbReference>
<accession>A0A8J7HSS9</accession>